<sequence length="52" mass="6160">MLRKAFDDQTMWYNEFKAGRECVEDEPRSERPSTSTDEDHVQQIKDLVIGTR</sequence>
<proteinExistence type="predicted"/>
<keyword evidence="3" id="KW-1185">Reference proteome</keyword>
<name>A0A9P0K335_ACAOB</name>
<organism evidence="2 3">
    <name type="scientific">Acanthoscelides obtectus</name>
    <name type="common">Bean weevil</name>
    <name type="synonym">Bruchus obtectus</name>
    <dbReference type="NCBI Taxonomy" id="200917"/>
    <lineage>
        <taxon>Eukaryota</taxon>
        <taxon>Metazoa</taxon>
        <taxon>Ecdysozoa</taxon>
        <taxon>Arthropoda</taxon>
        <taxon>Hexapoda</taxon>
        <taxon>Insecta</taxon>
        <taxon>Pterygota</taxon>
        <taxon>Neoptera</taxon>
        <taxon>Endopterygota</taxon>
        <taxon>Coleoptera</taxon>
        <taxon>Polyphaga</taxon>
        <taxon>Cucujiformia</taxon>
        <taxon>Chrysomeloidea</taxon>
        <taxon>Chrysomelidae</taxon>
        <taxon>Bruchinae</taxon>
        <taxon>Bruchini</taxon>
        <taxon>Acanthoscelides</taxon>
    </lineage>
</organism>
<evidence type="ECO:0000313" key="2">
    <source>
        <dbReference type="EMBL" id="CAH1962701.1"/>
    </source>
</evidence>
<comment type="caution">
    <text evidence="2">The sequence shown here is derived from an EMBL/GenBank/DDBJ whole genome shotgun (WGS) entry which is preliminary data.</text>
</comment>
<dbReference type="Proteomes" id="UP001152888">
    <property type="component" value="Unassembled WGS sequence"/>
</dbReference>
<protein>
    <submittedName>
        <fullName evidence="2">Uncharacterized protein</fullName>
    </submittedName>
</protein>
<dbReference type="EMBL" id="CAKOFQ010006703">
    <property type="protein sequence ID" value="CAH1962701.1"/>
    <property type="molecule type" value="Genomic_DNA"/>
</dbReference>
<gene>
    <name evidence="2" type="ORF">ACAOBT_LOCUS4809</name>
</gene>
<feature type="compositionally biased region" description="Basic and acidic residues" evidence="1">
    <location>
        <begin position="21"/>
        <end position="43"/>
    </location>
</feature>
<evidence type="ECO:0000256" key="1">
    <source>
        <dbReference type="SAM" id="MobiDB-lite"/>
    </source>
</evidence>
<reference evidence="2" key="1">
    <citation type="submission" date="2022-03" db="EMBL/GenBank/DDBJ databases">
        <authorList>
            <person name="Sayadi A."/>
        </authorList>
    </citation>
    <scope>NUCLEOTIDE SEQUENCE</scope>
</reference>
<feature type="region of interest" description="Disordered" evidence="1">
    <location>
        <begin position="21"/>
        <end position="52"/>
    </location>
</feature>
<accession>A0A9P0K335</accession>
<dbReference type="OrthoDB" id="6737600at2759"/>
<dbReference type="AlphaFoldDB" id="A0A9P0K335"/>
<evidence type="ECO:0000313" key="3">
    <source>
        <dbReference type="Proteomes" id="UP001152888"/>
    </source>
</evidence>